<dbReference type="EMBL" id="JAOYEY010000023">
    <property type="protein sequence ID" value="MCV9884694.1"/>
    <property type="molecule type" value="Genomic_DNA"/>
</dbReference>
<keyword evidence="1" id="KW-0812">Transmembrane</keyword>
<dbReference type="RefSeq" id="WP_264141613.1">
    <property type="nucleotide sequence ID" value="NZ_JAOYEY010000023.1"/>
</dbReference>
<feature type="transmembrane region" description="Helical" evidence="1">
    <location>
        <begin position="350"/>
        <end position="369"/>
    </location>
</feature>
<organism evidence="2 3">
    <name type="scientific">Metabacillus halosaccharovorans</name>
    <dbReference type="NCBI Taxonomy" id="930124"/>
    <lineage>
        <taxon>Bacteria</taxon>
        <taxon>Bacillati</taxon>
        <taxon>Bacillota</taxon>
        <taxon>Bacilli</taxon>
        <taxon>Bacillales</taxon>
        <taxon>Bacillaceae</taxon>
        <taxon>Metabacillus</taxon>
    </lineage>
</organism>
<feature type="transmembrane region" description="Helical" evidence="1">
    <location>
        <begin position="188"/>
        <end position="204"/>
    </location>
</feature>
<protein>
    <submittedName>
        <fullName evidence="2">Oligosaccharide repeat unit polymerase</fullName>
    </submittedName>
</protein>
<dbReference type="Proteomes" id="UP001526147">
    <property type="component" value="Unassembled WGS sequence"/>
</dbReference>
<dbReference type="InterPro" id="IPR029468">
    <property type="entry name" value="O-ag_pol_Wzy"/>
</dbReference>
<evidence type="ECO:0000256" key="1">
    <source>
        <dbReference type="SAM" id="Phobius"/>
    </source>
</evidence>
<comment type="caution">
    <text evidence="2">The sequence shown here is derived from an EMBL/GenBank/DDBJ whole genome shotgun (WGS) entry which is preliminary data.</text>
</comment>
<keyword evidence="3" id="KW-1185">Reference proteome</keyword>
<feature type="transmembrane region" description="Helical" evidence="1">
    <location>
        <begin position="6"/>
        <end position="27"/>
    </location>
</feature>
<dbReference type="Pfam" id="PF14296">
    <property type="entry name" value="O-ag_pol_Wzy"/>
    <property type="match status" value="1"/>
</dbReference>
<name>A0ABT3DCI2_9BACI</name>
<gene>
    <name evidence="2" type="ORF">OIH86_03440</name>
</gene>
<dbReference type="NCBIfam" id="TIGR04370">
    <property type="entry name" value="glyco_rpt_poly"/>
    <property type="match status" value="1"/>
</dbReference>
<keyword evidence="1" id="KW-1133">Transmembrane helix</keyword>
<accession>A0ABT3DCI2</accession>
<reference evidence="2 3" key="1">
    <citation type="submission" date="2022-10" db="EMBL/GenBank/DDBJ databases">
        <title>Draft genome assembly of moderately radiation resistant bacterium Metabacillus halosaccharovorans.</title>
        <authorList>
            <person name="Pal S."/>
            <person name="Gopinathan A."/>
        </authorList>
    </citation>
    <scope>NUCLEOTIDE SEQUENCE [LARGE SCALE GENOMIC DNA]</scope>
    <source>
        <strain evidence="2 3">VITHBRA001</strain>
    </source>
</reference>
<keyword evidence="1" id="KW-0472">Membrane</keyword>
<sequence length="447" mass="51601">MQFDFTSILFFTLWGFVVFSFLFWFAYLYTKRKLITITSTTILMKIFIPLIIMYPFAFSDKNAKATGSMNYRLYLEEINATFVICLIGTVFFILGCYASSQIRVKNPLINSFTFAFNSYLNKMNIFLYFFVLLGIFLFMYRLGFFQTFLDGRSFGMANESLRPIANLFYSLCTFFIVITLTYYNQTKLLPILLLTIIVGLFLTTSGTRGGLLWTLVMFFFIYYNLYFDDKKKANYSKLFIKGILVLFVAIYVGDARTGQYNLIVSITNTFEKVFYGNNFSDLRDFSWVMAYWNQEFLHGKTMLSGYLAFIPSAIFPFREQWSLGYFTVSTVGFDPSVHPGLRPGIFGESFFNFGILGVCSIGFIMGFIINSISRYVQNVLYQGTSKKDAIIVVSAGYILADLMMNFMITAGFFKVYVVLGLIFVGYVFYRLTKGGKKPGFKKYKITW</sequence>
<feature type="transmembrane region" description="Helical" evidence="1">
    <location>
        <begin position="34"/>
        <end position="58"/>
    </location>
</feature>
<feature type="transmembrane region" description="Helical" evidence="1">
    <location>
        <begin position="125"/>
        <end position="144"/>
    </location>
</feature>
<feature type="transmembrane region" description="Helical" evidence="1">
    <location>
        <begin position="210"/>
        <end position="226"/>
    </location>
</feature>
<feature type="transmembrane region" description="Helical" evidence="1">
    <location>
        <begin position="413"/>
        <end position="432"/>
    </location>
</feature>
<feature type="transmembrane region" description="Helical" evidence="1">
    <location>
        <begin position="78"/>
        <end position="98"/>
    </location>
</feature>
<feature type="transmembrane region" description="Helical" evidence="1">
    <location>
        <begin position="164"/>
        <end position="183"/>
    </location>
</feature>
<evidence type="ECO:0000313" key="2">
    <source>
        <dbReference type="EMBL" id="MCV9884694.1"/>
    </source>
</evidence>
<proteinExistence type="predicted"/>
<evidence type="ECO:0000313" key="3">
    <source>
        <dbReference type="Proteomes" id="UP001526147"/>
    </source>
</evidence>